<gene>
    <name evidence="3" type="primary">tesA</name>
    <name evidence="3" type="ORF">GCM10008090_29540</name>
</gene>
<dbReference type="SUPFAM" id="SSF52266">
    <property type="entry name" value="SGNH hydrolase"/>
    <property type="match status" value="1"/>
</dbReference>
<proteinExistence type="predicted"/>
<name>A0A918RZW3_9GAMM</name>
<dbReference type="InterPro" id="IPR051532">
    <property type="entry name" value="Ester_Hydrolysis_Enzymes"/>
</dbReference>
<keyword evidence="1" id="KW-0732">Signal</keyword>
<feature type="chain" id="PRO_5037873241" evidence="1">
    <location>
        <begin position="21"/>
        <end position="206"/>
    </location>
</feature>
<dbReference type="PANTHER" id="PTHR30383:SF29">
    <property type="entry name" value="SGNH HYDROLASE-TYPE ESTERASE DOMAIN-CONTAINING PROTEIN"/>
    <property type="match status" value="1"/>
</dbReference>
<dbReference type="EMBL" id="BMXA01000006">
    <property type="protein sequence ID" value="GHA17908.1"/>
    <property type="molecule type" value="Genomic_DNA"/>
</dbReference>
<evidence type="ECO:0000259" key="2">
    <source>
        <dbReference type="Pfam" id="PF13472"/>
    </source>
</evidence>
<dbReference type="InterPro" id="IPR013830">
    <property type="entry name" value="SGNH_hydro"/>
</dbReference>
<organism evidence="3 4">
    <name type="scientific">Arenicella chitinivorans</name>
    <dbReference type="NCBI Taxonomy" id="1329800"/>
    <lineage>
        <taxon>Bacteria</taxon>
        <taxon>Pseudomonadati</taxon>
        <taxon>Pseudomonadota</taxon>
        <taxon>Gammaproteobacteria</taxon>
        <taxon>Arenicellales</taxon>
        <taxon>Arenicellaceae</taxon>
        <taxon>Arenicella</taxon>
    </lineage>
</organism>
<dbReference type="Gene3D" id="3.40.50.1110">
    <property type="entry name" value="SGNH hydrolase"/>
    <property type="match status" value="1"/>
</dbReference>
<evidence type="ECO:0000256" key="1">
    <source>
        <dbReference type="SAM" id="SignalP"/>
    </source>
</evidence>
<accession>A0A918RZW3</accession>
<dbReference type="PANTHER" id="PTHR30383">
    <property type="entry name" value="THIOESTERASE 1/PROTEASE 1/LYSOPHOSPHOLIPASE L1"/>
    <property type="match status" value="1"/>
</dbReference>
<reference evidence="3" key="1">
    <citation type="journal article" date="2014" name="Int. J. Syst. Evol. Microbiol.">
        <title>Complete genome sequence of Corynebacterium casei LMG S-19264T (=DSM 44701T), isolated from a smear-ripened cheese.</title>
        <authorList>
            <consortium name="US DOE Joint Genome Institute (JGI-PGF)"/>
            <person name="Walter F."/>
            <person name="Albersmeier A."/>
            <person name="Kalinowski J."/>
            <person name="Ruckert C."/>
        </authorList>
    </citation>
    <scope>NUCLEOTIDE SEQUENCE</scope>
    <source>
        <strain evidence="3">KCTC 12711</strain>
    </source>
</reference>
<dbReference type="RefSeq" id="WP_189402477.1">
    <property type="nucleotide sequence ID" value="NZ_BMXA01000006.1"/>
</dbReference>
<feature type="domain" description="SGNH hydrolase-type esterase" evidence="2">
    <location>
        <begin position="45"/>
        <end position="196"/>
    </location>
</feature>
<comment type="caution">
    <text evidence="3">The sequence shown here is derived from an EMBL/GenBank/DDBJ whole genome shotgun (WGS) entry which is preliminary data.</text>
</comment>
<dbReference type="PROSITE" id="PS51257">
    <property type="entry name" value="PROKAR_LIPOPROTEIN"/>
    <property type="match status" value="1"/>
</dbReference>
<reference evidence="3" key="2">
    <citation type="submission" date="2020-09" db="EMBL/GenBank/DDBJ databases">
        <authorList>
            <person name="Sun Q."/>
            <person name="Kim S."/>
        </authorList>
    </citation>
    <scope>NUCLEOTIDE SEQUENCE</scope>
    <source>
        <strain evidence="3">KCTC 12711</strain>
    </source>
</reference>
<dbReference type="InterPro" id="IPR036514">
    <property type="entry name" value="SGNH_hydro_sf"/>
</dbReference>
<sequence length="206" mass="21634">MHRKFLQLSSQLTVFLLLIACGGGGSDSGGGQAPPPPAPKTTVVAIGDSIGNGFDIATPWPSILGGKIDREVINMSVTNERTGFGVTVIDQLIDQHNPSHVFILLGTNDALRNESLSGAVNNLQTMVNIARSRDVIPIVGTIPPLTIGVQENRNTDVINRGIRQLSNAVIAPVRSAIGNGSTIVDGVHPNQEGQELIADAFASVYP</sequence>
<protein>
    <submittedName>
        <fullName evidence="3">Multifunctional acyl-CoA thioesterase I/protease I/lysophospholipase L1</fullName>
    </submittedName>
</protein>
<dbReference type="Proteomes" id="UP000614811">
    <property type="component" value="Unassembled WGS sequence"/>
</dbReference>
<dbReference type="Pfam" id="PF13472">
    <property type="entry name" value="Lipase_GDSL_2"/>
    <property type="match status" value="1"/>
</dbReference>
<evidence type="ECO:0000313" key="3">
    <source>
        <dbReference type="EMBL" id="GHA17908.1"/>
    </source>
</evidence>
<dbReference type="GO" id="GO:0016788">
    <property type="term" value="F:hydrolase activity, acting on ester bonds"/>
    <property type="evidence" value="ECO:0007669"/>
    <property type="project" value="UniProtKB-ARBA"/>
</dbReference>
<keyword evidence="4" id="KW-1185">Reference proteome</keyword>
<evidence type="ECO:0000313" key="4">
    <source>
        <dbReference type="Proteomes" id="UP000614811"/>
    </source>
</evidence>
<feature type="signal peptide" evidence="1">
    <location>
        <begin position="1"/>
        <end position="20"/>
    </location>
</feature>
<dbReference type="AlphaFoldDB" id="A0A918RZW3"/>